<evidence type="ECO:0000256" key="1">
    <source>
        <dbReference type="ARBA" id="ARBA00010272"/>
    </source>
</evidence>
<dbReference type="InterPro" id="IPR029756">
    <property type="entry name" value="MTH1187/YkoF-like"/>
</dbReference>
<reference evidence="4 5" key="1">
    <citation type="journal article" date="2019" name="Int. J. Syst. Evol. Microbiol.">
        <title>The Global Catalogue of Microorganisms (GCM) 10K type strain sequencing project: providing services to taxonomists for standard genome sequencing and annotation.</title>
        <authorList>
            <consortium name="The Broad Institute Genomics Platform"/>
            <consortium name="The Broad Institute Genome Sequencing Center for Infectious Disease"/>
            <person name="Wu L."/>
            <person name="Ma J."/>
        </authorList>
    </citation>
    <scope>NUCLEOTIDE SEQUENCE [LARGE SCALE GENOMIC DNA]</scope>
    <source>
        <strain evidence="4 5">IBRC-M 10256</strain>
    </source>
</reference>
<dbReference type="PANTHER" id="PTHR33777">
    <property type="entry name" value="UPF0045 PROTEIN ECM15"/>
    <property type="match status" value="1"/>
</dbReference>
<dbReference type="SUPFAM" id="SSF89957">
    <property type="entry name" value="MTH1187/YkoF-like"/>
    <property type="match status" value="1"/>
</dbReference>
<dbReference type="PANTHER" id="PTHR33777:SF1">
    <property type="entry name" value="UPF0045 PROTEIN ECM15"/>
    <property type="match status" value="1"/>
</dbReference>
<evidence type="ECO:0000313" key="4">
    <source>
        <dbReference type="EMBL" id="MFC3958669.1"/>
    </source>
</evidence>
<evidence type="ECO:0000313" key="5">
    <source>
        <dbReference type="Proteomes" id="UP001595846"/>
    </source>
</evidence>
<dbReference type="EMBL" id="JBHSAQ010000006">
    <property type="protein sequence ID" value="MFC3958669.1"/>
    <property type="molecule type" value="Genomic_DNA"/>
</dbReference>
<dbReference type="Pfam" id="PF01910">
    <property type="entry name" value="Thiamine_BP"/>
    <property type="match status" value="1"/>
</dbReference>
<feature type="domain" description="Thiamine-binding protein" evidence="3">
    <location>
        <begin position="8"/>
        <end position="92"/>
    </location>
</feature>
<feature type="region of interest" description="Disordered" evidence="2">
    <location>
        <begin position="76"/>
        <end position="104"/>
    </location>
</feature>
<dbReference type="InterPro" id="IPR002767">
    <property type="entry name" value="Thiamine_BP"/>
</dbReference>
<dbReference type="GeneID" id="73903722"/>
<gene>
    <name evidence="4" type="ORF">ACFOUR_09850</name>
</gene>
<sequence length="104" mass="10961">MTVIGFLSTAPATDESMAEDVAGAIEAIDDTGLTYETGPMGTTIEADSIGELLDAVEAAHESIDADRVSTFLKVDDKRTSDESASEKVAAVEEHLGRDARSQDQ</sequence>
<comment type="caution">
    <text evidence="4">The sequence shown here is derived from an EMBL/GenBank/DDBJ whole genome shotgun (WGS) entry which is preliminary data.</text>
</comment>
<dbReference type="Proteomes" id="UP001595846">
    <property type="component" value="Unassembled WGS sequence"/>
</dbReference>
<dbReference type="Gene3D" id="3.30.70.930">
    <property type="match status" value="1"/>
</dbReference>
<accession>A0ABD5NNZ5</accession>
<dbReference type="AlphaFoldDB" id="A0ABD5NNZ5"/>
<comment type="similarity">
    <text evidence="1">Belongs to the UPF0045 family.</text>
</comment>
<keyword evidence="5" id="KW-1185">Reference proteome</keyword>
<protein>
    <submittedName>
        <fullName evidence="4">MTH1187 family thiamine-binding protein</fullName>
    </submittedName>
</protein>
<proteinExistence type="inferred from homology"/>
<organism evidence="4 5">
    <name type="scientific">Halovivax cerinus</name>
    <dbReference type="NCBI Taxonomy" id="1487865"/>
    <lineage>
        <taxon>Archaea</taxon>
        <taxon>Methanobacteriati</taxon>
        <taxon>Methanobacteriota</taxon>
        <taxon>Stenosarchaea group</taxon>
        <taxon>Halobacteria</taxon>
        <taxon>Halobacteriales</taxon>
        <taxon>Natrialbaceae</taxon>
        <taxon>Halovivax</taxon>
    </lineage>
</organism>
<dbReference type="RefSeq" id="WP_256531009.1">
    <property type="nucleotide sequence ID" value="NZ_CP101824.1"/>
</dbReference>
<evidence type="ECO:0000259" key="3">
    <source>
        <dbReference type="Pfam" id="PF01910"/>
    </source>
</evidence>
<name>A0ABD5NNZ5_9EURY</name>
<dbReference type="InterPro" id="IPR051614">
    <property type="entry name" value="UPF0045_domain"/>
</dbReference>
<evidence type="ECO:0000256" key="2">
    <source>
        <dbReference type="SAM" id="MobiDB-lite"/>
    </source>
</evidence>